<evidence type="ECO:0000256" key="5">
    <source>
        <dbReference type="ARBA" id="ARBA00022764"/>
    </source>
</evidence>
<name>A0A6L7G976_9RHOB</name>
<dbReference type="RefSeq" id="WP_160896885.1">
    <property type="nucleotide sequence ID" value="NZ_WUMU01000034.1"/>
</dbReference>
<dbReference type="InterPro" id="IPR018389">
    <property type="entry name" value="DctP_fam"/>
</dbReference>
<dbReference type="InterPro" id="IPR038404">
    <property type="entry name" value="TRAP_DctP_sf"/>
</dbReference>
<dbReference type="EMBL" id="WUMU01000034">
    <property type="protein sequence ID" value="MXN20764.1"/>
    <property type="molecule type" value="Genomic_DNA"/>
</dbReference>
<dbReference type="SUPFAM" id="SSF53850">
    <property type="entry name" value="Periplasmic binding protein-like II"/>
    <property type="match status" value="1"/>
</dbReference>
<dbReference type="InterPro" id="IPR004682">
    <property type="entry name" value="TRAP_DctP"/>
</dbReference>
<organism evidence="7 8">
    <name type="scientific">Pseudooceanicola albus</name>
    <dbReference type="NCBI Taxonomy" id="2692189"/>
    <lineage>
        <taxon>Bacteria</taxon>
        <taxon>Pseudomonadati</taxon>
        <taxon>Pseudomonadota</taxon>
        <taxon>Alphaproteobacteria</taxon>
        <taxon>Rhodobacterales</taxon>
        <taxon>Paracoccaceae</taxon>
        <taxon>Pseudooceanicola</taxon>
    </lineage>
</organism>
<evidence type="ECO:0000256" key="2">
    <source>
        <dbReference type="ARBA" id="ARBA00009023"/>
    </source>
</evidence>
<dbReference type="PIRSF" id="PIRSF006470">
    <property type="entry name" value="DctB"/>
    <property type="match status" value="1"/>
</dbReference>
<gene>
    <name evidence="7" type="ORF">GR170_23295</name>
</gene>
<sequence>MSNRVLTTLATVAALAAAPAAMAADFTFKAAHTNAAGEVQDMGIQKMQTLLETYSDGKATLQDFPGGQLGDEQQTVEGAMMGLLDISMTSNAMLSNYIKDYKVFDLPFMNSDVVGLGQKIDDNWDLMEKDANAAGFQLLAVFSSGIRHLMTKQPITSIDDLKGLKIRTMQNPVHVEAWRDYGANPTPMSYSELYGALQSGVVDGAEGATTGYVGMKFYEVAPYFTTIGWLNMTAPVVMKKTQFDSLPQDVQDALMKAGHEAAIWQRQFVVDQEKPLLEEARKAGAHISSIDTQPFVDATQPLYKTAVTSEGQKALFEALTK</sequence>
<dbReference type="GO" id="GO:0030288">
    <property type="term" value="C:outer membrane-bounded periplasmic space"/>
    <property type="evidence" value="ECO:0007669"/>
    <property type="project" value="InterPro"/>
</dbReference>
<accession>A0A6L7G976</accession>
<evidence type="ECO:0000256" key="6">
    <source>
        <dbReference type="SAM" id="SignalP"/>
    </source>
</evidence>
<comment type="similarity">
    <text evidence="2">Belongs to the bacterial solute-binding protein 7 family.</text>
</comment>
<dbReference type="PANTHER" id="PTHR33376:SF4">
    <property type="entry name" value="SIALIC ACID-BINDING PERIPLASMIC PROTEIN SIAP"/>
    <property type="match status" value="1"/>
</dbReference>
<dbReference type="Pfam" id="PF03480">
    <property type="entry name" value="DctP"/>
    <property type="match status" value="1"/>
</dbReference>
<comment type="caution">
    <text evidence="7">The sequence shown here is derived from an EMBL/GenBank/DDBJ whole genome shotgun (WGS) entry which is preliminary data.</text>
</comment>
<dbReference type="PANTHER" id="PTHR33376">
    <property type="match status" value="1"/>
</dbReference>
<reference evidence="7 8" key="1">
    <citation type="submission" date="2019-12" db="EMBL/GenBank/DDBJ databases">
        <authorList>
            <person name="Li M."/>
        </authorList>
    </citation>
    <scope>NUCLEOTIDE SEQUENCE [LARGE SCALE GENOMIC DNA]</scope>
    <source>
        <strain evidence="7 8">GBMRC 2024</strain>
    </source>
</reference>
<feature type="chain" id="PRO_5026803290" evidence="6">
    <location>
        <begin position="24"/>
        <end position="321"/>
    </location>
</feature>
<evidence type="ECO:0000313" key="8">
    <source>
        <dbReference type="Proteomes" id="UP000477911"/>
    </source>
</evidence>
<dbReference type="NCBIfam" id="TIGR00787">
    <property type="entry name" value="dctP"/>
    <property type="match status" value="1"/>
</dbReference>
<dbReference type="NCBIfam" id="NF037995">
    <property type="entry name" value="TRAP_S1"/>
    <property type="match status" value="1"/>
</dbReference>
<evidence type="ECO:0000256" key="1">
    <source>
        <dbReference type="ARBA" id="ARBA00004418"/>
    </source>
</evidence>
<keyword evidence="4 6" id="KW-0732">Signal</keyword>
<dbReference type="CDD" id="cd13603">
    <property type="entry name" value="PBP2_TRAP_Siap_TeaA_like"/>
    <property type="match status" value="1"/>
</dbReference>
<evidence type="ECO:0000313" key="7">
    <source>
        <dbReference type="EMBL" id="MXN20764.1"/>
    </source>
</evidence>
<keyword evidence="8" id="KW-1185">Reference proteome</keyword>
<evidence type="ECO:0000256" key="4">
    <source>
        <dbReference type="ARBA" id="ARBA00022729"/>
    </source>
</evidence>
<keyword evidence="5" id="KW-0574">Periplasm</keyword>
<keyword evidence="3" id="KW-0813">Transport</keyword>
<dbReference type="Gene3D" id="3.40.190.170">
    <property type="entry name" value="Bacterial extracellular solute-binding protein, family 7"/>
    <property type="match status" value="1"/>
</dbReference>
<dbReference type="Proteomes" id="UP000477911">
    <property type="component" value="Unassembled WGS sequence"/>
</dbReference>
<evidence type="ECO:0000256" key="3">
    <source>
        <dbReference type="ARBA" id="ARBA00022448"/>
    </source>
</evidence>
<proteinExistence type="inferred from homology"/>
<dbReference type="AlphaFoldDB" id="A0A6L7G976"/>
<dbReference type="GO" id="GO:0055085">
    <property type="term" value="P:transmembrane transport"/>
    <property type="evidence" value="ECO:0007669"/>
    <property type="project" value="InterPro"/>
</dbReference>
<protein>
    <submittedName>
        <fullName evidence="7">DctP family TRAP transporter solute-binding subunit</fullName>
    </submittedName>
</protein>
<comment type="subcellular location">
    <subcellularLocation>
        <location evidence="1">Periplasm</location>
    </subcellularLocation>
</comment>
<feature type="signal peptide" evidence="6">
    <location>
        <begin position="1"/>
        <end position="23"/>
    </location>
</feature>